<protein>
    <submittedName>
        <fullName evidence="1">Uncharacterized protein</fullName>
    </submittedName>
</protein>
<evidence type="ECO:0000313" key="2">
    <source>
        <dbReference type="Proteomes" id="UP000481153"/>
    </source>
</evidence>
<dbReference type="VEuPathDB" id="FungiDB:AeMF1_005295"/>
<dbReference type="SUPFAM" id="SSF57903">
    <property type="entry name" value="FYVE/PHD zinc finger"/>
    <property type="match status" value="1"/>
</dbReference>
<name>A0A6G0XJK5_9STRA</name>
<sequence length="388" mass="42605">MENPASSWLPAVLDLITYHQERLVVFGLDAPEWANVPDEQGMQIMHDSESTNVVRYHTNMNASFHEVAHYMTAPDVLATLVLPQSHLTRLDRLDAISTRLTLFKDKNDVWIHMHSNRLSHLGSAVGIATLTLANHCTMNAVGEIEHRIDLSTPFTTVGLMYSSAASMLPNHTKVVVCANVAAIHTATVAISWLPLGRDLAHQLTLARFTALLPVDMTEDDLASKGKAARCQQCKKPPPRLCGLSTCVVCSKAACKQCSASVPDQHRYDQDGHRMQLRACFTCFETIQVSATTAPQWNNNGSSYSSAPLSSLDQSALTLCILEEEDVGSDDGDLDLSIFAKNQKISTSTGCSKAWSGTFSGFVSETKSYRPVTCRCHVMEYIADFEIEL</sequence>
<proteinExistence type="predicted"/>
<dbReference type="AlphaFoldDB" id="A0A6G0XJK5"/>
<dbReference type="EMBL" id="VJMJ01000052">
    <property type="protein sequence ID" value="KAF0740446.1"/>
    <property type="molecule type" value="Genomic_DNA"/>
</dbReference>
<dbReference type="InterPro" id="IPR011011">
    <property type="entry name" value="Znf_FYVE_PHD"/>
</dbReference>
<gene>
    <name evidence="1" type="ORF">Ae201684_004181</name>
</gene>
<organism evidence="1 2">
    <name type="scientific">Aphanomyces euteiches</name>
    <dbReference type="NCBI Taxonomy" id="100861"/>
    <lineage>
        <taxon>Eukaryota</taxon>
        <taxon>Sar</taxon>
        <taxon>Stramenopiles</taxon>
        <taxon>Oomycota</taxon>
        <taxon>Saprolegniomycetes</taxon>
        <taxon>Saprolegniales</taxon>
        <taxon>Verrucalvaceae</taxon>
        <taxon>Aphanomyces</taxon>
    </lineage>
</organism>
<reference evidence="1 2" key="1">
    <citation type="submission" date="2019-07" db="EMBL/GenBank/DDBJ databases">
        <title>Genomics analysis of Aphanomyces spp. identifies a new class of oomycete effector associated with host adaptation.</title>
        <authorList>
            <person name="Gaulin E."/>
        </authorList>
    </citation>
    <scope>NUCLEOTIDE SEQUENCE [LARGE SCALE GENOMIC DNA]</scope>
    <source>
        <strain evidence="1 2">ATCC 201684</strain>
    </source>
</reference>
<dbReference type="Proteomes" id="UP000481153">
    <property type="component" value="Unassembled WGS sequence"/>
</dbReference>
<comment type="caution">
    <text evidence="1">The sequence shown here is derived from an EMBL/GenBank/DDBJ whole genome shotgun (WGS) entry which is preliminary data.</text>
</comment>
<evidence type="ECO:0000313" key="1">
    <source>
        <dbReference type="EMBL" id="KAF0740446.1"/>
    </source>
</evidence>
<accession>A0A6G0XJK5</accession>
<keyword evidence="2" id="KW-1185">Reference proteome</keyword>